<keyword evidence="1" id="KW-1133">Transmembrane helix</keyword>
<reference evidence="2" key="1">
    <citation type="submission" date="2020-08" db="EMBL/GenBank/DDBJ databases">
        <title>Genome sequencing and assembly of the red palm weevil Rhynchophorus ferrugineus.</title>
        <authorList>
            <person name="Dias G.B."/>
            <person name="Bergman C.M."/>
            <person name="Manee M."/>
        </authorList>
    </citation>
    <scope>NUCLEOTIDE SEQUENCE</scope>
    <source>
        <strain evidence="2">AA-2017</strain>
        <tissue evidence="2">Whole larva</tissue>
    </source>
</reference>
<name>A0A834MAE0_RHYFE</name>
<dbReference type="EMBL" id="JAACXV010012901">
    <property type="protein sequence ID" value="KAF7274336.1"/>
    <property type="molecule type" value="Genomic_DNA"/>
</dbReference>
<sequence length="191" mass="21438">MTPGLKDIKYCTIYKHNVRANSSNIYRYICYKIEICCDTGNGCCSVHKTSKYYQNWCFWVFGIGIILVMYLLCWYCKKIEKERQMEVGINNPRNISGLTDSGLRTVSAGNVNYLLETLIANYRSSLEGDSLHSVVSVDNKSESPPDYVEALNMPRPSGFFQTGNASSAVAPSGENDISDDIPTYDEAVHKI</sequence>
<comment type="caution">
    <text evidence="2">The sequence shown here is derived from an EMBL/GenBank/DDBJ whole genome shotgun (WGS) entry which is preliminary data.</text>
</comment>
<keyword evidence="1" id="KW-0812">Transmembrane</keyword>
<gene>
    <name evidence="2" type="ORF">GWI33_012993</name>
</gene>
<dbReference type="Proteomes" id="UP000625711">
    <property type="component" value="Unassembled WGS sequence"/>
</dbReference>
<keyword evidence="3" id="KW-1185">Reference proteome</keyword>
<evidence type="ECO:0000313" key="2">
    <source>
        <dbReference type="EMBL" id="KAF7274336.1"/>
    </source>
</evidence>
<organism evidence="2 3">
    <name type="scientific">Rhynchophorus ferrugineus</name>
    <name type="common">Red palm weevil</name>
    <name type="synonym">Curculio ferrugineus</name>
    <dbReference type="NCBI Taxonomy" id="354439"/>
    <lineage>
        <taxon>Eukaryota</taxon>
        <taxon>Metazoa</taxon>
        <taxon>Ecdysozoa</taxon>
        <taxon>Arthropoda</taxon>
        <taxon>Hexapoda</taxon>
        <taxon>Insecta</taxon>
        <taxon>Pterygota</taxon>
        <taxon>Neoptera</taxon>
        <taxon>Endopterygota</taxon>
        <taxon>Coleoptera</taxon>
        <taxon>Polyphaga</taxon>
        <taxon>Cucujiformia</taxon>
        <taxon>Curculionidae</taxon>
        <taxon>Dryophthorinae</taxon>
        <taxon>Rhynchophorus</taxon>
    </lineage>
</organism>
<dbReference type="AlphaFoldDB" id="A0A834MAE0"/>
<evidence type="ECO:0000313" key="3">
    <source>
        <dbReference type="Proteomes" id="UP000625711"/>
    </source>
</evidence>
<proteinExistence type="predicted"/>
<keyword evidence="1" id="KW-0472">Membrane</keyword>
<accession>A0A834MAE0</accession>
<feature type="transmembrane region" description="Helical" evidence="1">
    <location>
        <begin position="58"/>
        <end position="76"/>
    </location>
</feature>
<evidence type="ECO:0000256" key="1">
    <source>
        <dbReference type="SAM" id="Phobius"/>
    </source>
</evidence>
<evidence type="ECO:0008006" key="4">
    <source>
        <dbReference type="Google" id="ProtNLM"/>
    </source>
</evidence>
<dbReference type="OrthoDB" id="6779463at2759"/>
<protein>
    <recommendedName>
        <fullName evidence="4">Vesicular, overexpressed in cancer, prosurvival protein 1</fullName>
    </recommendedName>
</protein>